<evidence type="ECO:0000313" key="2">
    <source>
        <dbReference type="EMBL" id="KAF8563078.1"/>
    </source>
</evidence>
<dbReference type="Proteomes" id="UP000699462">
    <property type="component" value="Unassembled WGS sequence"/>
</dbReference>
<accession>A0A8T0D8I7</accession>
<dbReference type="AlphaFoldDB" id="A0A8T0D8I7"/>
<evidence type="ECO:0000313" key="3">
    <source>
        <dbReference type="Proteomes" id="UP000699462"/>
    </source>
</evidence>
<feature type="region of interest" description="Disordered" evidence="1">
    <location>
        <begin position="79"/>
        <end position="131"/>
    </location>
</feature>
<name>A0A8T0D8I7_9TREM</name>
<keyword evidence="3" id="KW-1185">Reference proteome</keyword>
<reference evidence="2 3" key="1">
    <citation type="submission" date="2019-07" db="EMBL/GenBank/DDBJ databases">
        <title>Annotation for the trematode Paragonimus westermani.</title>
        <authorList>
            <person name="Choi Y.-J."/>
        </authorList>
    </citation>
    <scope>NUCLEOTIDE SEQUENCE [LARGE SCALE GENOMIC DNA]</scope>
    <source>
        <strain evidence="2">180907_Pwestermani</strain>
    </source>
</reference>
<proteinExistence type="predicted"/>
<evidence type="ECO:0000256" key="1">
    <source>
        <dbReference type="SAM" id="MobiDB-lite"/>
    </source>
</evidence>
<comment type="caution">
    <text evidence="2">The sequence shown here is derived from an EMBL/GenBank/DDBJ whole genome shotgun (WGS) entry which is preliminary data.</text>
</comment>
<gene>
    <name evidence="2" type="ORF">P879_10092</name>
</gene>
<protein>
    <submittedName>
        <fullName evidence="2">Uncharacterized protein</fullName>
    </submittedName>
</protein>
<dbReference type="EMBL" id="JTDF01014614">
    <property type="protein sequence ID" value="KAF8563078.1"/>
    <property type="molecule type" value="Genomic_DNA"/>
</dbReference>
<organism evidence="2 3">
    <name type="scientific">Paragonimus westermani</name>
    <dbReference type="NCBI Taxonomy" id="34504"/>
    <lineage>
        <taxon>Eukaryota</taxon>
        <taxon>Metazoa</taxon>
        <taxon>Spiralia</taxon>
        <taxon>Lophotrochozoa</taxon>
        <taxon>Platyhelminthes</taxon>
        <taxon>Trematoda</taxon>
        <taxon>Digenea</taxon>
        <taxon>Plagiorchiida</taxon>
        <taxon>Troglotremata</taxon>
        <taxon>Troglotrematidae</taxon>
        <taxon>Paragonimus</taxon>
    </lineage>
</organism>
<dbReference type="OrthoDB" id="10456852at2759"/>
<feature type="compositionally biased region" description="Low complexity" evidence="1">
    <location>
        <begin position="121"/>
        <end position="131"/>
    </location>
</feature>
<sequence>MDRPLPSISLRESPRRKPAISATLLLDERKSIYEKRREARASSFTGTKHKLGNSFDLIADTDLPSSGVFTRHSGSYLASSSTKRLQIRPNLSGCPEPKMDVRKRSGAHSIPNRDILKPRSEPLLLESSDDL</sequence>